<dbReference type="HOGENOM" id="CLU_2550957_0_0_9"/>
<dbReference type="EMBL" id="AWSJ01000092">
    <property type="protein sequence ID" value="ERI10481.1"/>
    <property type="molecule type" value="Genomic_DNA"/>
</dbReference>
<dbReference type="STRING" id="649747.HMPREF0083_01387"/>
<keyword evidence="2" id="KW-1185">Reference proteome</keyword>
<reference evidence="1 2" key="1">
    <citation type="submission" date="2013-08" db="EMBL/GenBank/DDBJ databases">
        <authorList>
            <person name="Weinstock G."/>
            <person name="Sodergren E."/>
            <person name="Wylie T."/>
            <person name="Fulton L."/>
            <person name="Fulton R."/>
            <person name="Fronick C."/>
            <person name="O'Laughlin M."/>
            <person name="Godfrey J."/>
            <person name="Miner T."/>
            <person name="Herter B."/>
            <person name="Appelbaum E."/>
            <person name="Cordes M."/>
            <person name="Lek S."/>
            <person name="Wollam A."/>
            <person name="Pepin K.H."/>
            <person name="Palsikar V.B."/>
            <person name="Mitreva M."/>
            <person name="Wilson R.K."/>
        </authorList>
    </citation>
    <scope>NUCLEOTIDE SEQUENCE [LARGE SCALE GENOMIC DNA]</scope>
    <source>
        <strain evidence="1 2">ATCC 12856</strain>
    </source>
</reference>
<evidence type="ECO:0000313" key="2">
    <source>
        <dbReference type="Proteomes" id="UP000016511"/>
    </source>
</evidence>
<proteinExistence type="predicted"/>
<protein>
    <submittedName>
        <fullName evidence="1">Uncharacterized protein</fullName>
    </submittedName>
</protein>
<organism evidence="1 2">
    <name type="scientific">Aneurinibacillus aneurinilyticus ATCC 12856</name>
    <dbReference type="NCBI Taxonomy" id="649747"/>
    <lineage>
        <taxon>Bacteria</taxon>
        <taxon>Bacillati</taxon>
        <taxon>Bacillota</taxon>
        <taxon>Bacilli</taxon>
        <taxon>Bacillales</taxon>
        <taxon>Paenibacillaceae</taxon>
        <taxon>Aneurinibacillus group</taxon>
        <taxon>Aneurinibacillus</taxon>
    </lineage>
</organism>
<dbReference type="PATRIC" id="fig|649747.3.peg.1260"/>
<dbReference type="Proteomes" id="UP000016511">
    <property type="component" value="Unassembled WGS sequence"/>
</dbReference>
<gene>
    <name evidence="1" type="ORF">HMPREF0083_01387</name>
</gene>
<accession>U1YI64</accession>
<dbReference type="AlphaFoldDB" id="U1YI64"/>
<name>U1YI64_ANEAE</name>
<sequence length="82" mass="9462">MTWVSFANWDEIIETCVSYSTSLHSFASLSHTPKHQVSQAIEASGDIKEFRRLDGPDPKDSWTNKPYDDMPAYEYVYNSQKI</sequence>
<evidence type="ECO:0000313" key="1">
    <source>
        <dbReference type="EMBL" id="ERI10481.1"/>
    </source>
</evidence>
<comment type="caution">
    <text evidence="1">The sequence shown here is derived from an EMBL/GenBank/DDBJ whole genome shotgun (WGS) entry which is preliminary data.</text>
</comment>